<accession>A0A0E9URR3</accession>
<protein>
    <submittedName>
        <fullName evidence="1">Uncharacterized protein</fullName>
    </submittedName>
</protein>
<sequence>MIPTDQLSGVNVGIRISARTE</sequence>
<organism evidence="1">
    <name type="scientific">Anguilla anguilla</name>
    <name type="common">European freshwater eel</name>
    <name type="synonym">Muraena anguilla</name>
    <dbReference type="NCBI Taxonomy" id="7936"/>
    <lineage>
        <taxon>Eukaryota</taxon>
        <taxon>Metazoa</taxon>
        <taxon>Chordata</taxon>
        <taxon>Craniata</taxon>
        <taxon>Vertebrata</taxon>
        <taxon>Euteleostomi</taxon>
        <taxon>Actinopterygii</taxon>
        <taxon>Neopterygii</taxon>
        <taxon>Teleostei</taxon>
        <taxon>Anguilliformes</taxon>
        <taxon>Anguillidae</taxon>
        <taxon>Anguilla</taxon>
    </lineage>
</organism>
<proteinExistence type="predicted"/>
<dbReference type="EMBL" id="GBXM01040013">
    <property type="protein sequence ID" value="JAH68564.1"/>
    <property type="molecule type" value="Transcribed_RNA"/>
</dbReference>
<reference evidence="1" key="2">
    <citation type="journal article" date="2015" name="Fish Shellfish Immunol.">
        <title>Early steps in the European eel (Anguilla anguilla)-Vibrio vulnificus interaction in the gills: Role of the RtxA13 toxin.</title>
        <authorList>
            <person name="Callol A."/>
            <person name="Pajuelo D."/>
            <person name="Ebbesson L."/>
            <person name="Teles M."/>
            <person name="MacKenzie S."/>
            <person name="Amaro C."/>
        </authorList>
    </citation>
    <scope>NUCLEOTIDE SEQUENCE</scope>
</reference>
<evidence type="ECO:0000313" key="1">
    <source>
        <dbReference type="EMBL" id="JAH68564.1"/>
    </source>
</evidence>
<name>A0A0E9URR3_ANGAN</name>
<reference evidence="1" key="1">
    <citation type="submission" date="2014-11" db="EMBL/GenBank/DDBJ databases">
        <authorList>
            <person name="Amaro Gonzalez C."/>
        </authorList>
    </citation>
    <scope>NUCLEOTIDE SEQUENCE</scope>
</reference>
<dbReference type="AlphaFoldDB" id="A0A0E9URR3"/>